<dbReference type="GO" id="GO:0004222">
    <property type="term" value="F:metalloendopeptidase activity"/>
    <property type="evidence" value="ECO:0007669"/>
    <property type="project" value="TreeGrafter"/>
</dbReference>
<keyword evidence="1" id="KW-0732">Signal</keyword>
<dbReference type="RefSeq" id="WP_128212324.1">
    <property type="nucleotide sequence ID" value="NZ_CP025746.1"/>
</dbReference>
<dbReference type="InterPro" id="IPR011055">
    <property type="entry name" value="Dup_hybrid_motif"/>
</dbReference>
<proteinExistence type="predicted"/>
<accession>A0A3R5U878</accession>
<dbReference type="KEGG" id="cmah:C1I91_07595"/>
<feature type="domain" description="M23ase beta-sheet core" evidence="2">
    <location>
        <begin position="168"/>
        <end position="260"/>
    </location>
</feature>
<dbReference type="InterPro" id="IPR016047">
    <property type="entry name" value="M23ase_b-sheet_dom"/>
</dbReference>
<dbReference type="SUPFAM" id="SSF51261">
    <property type="entry name" value="Duplicated hybrid motif"/>
    <property type="match status" value="1"/>
</dbReference>
<dbReference type="Gene3D" id="2.70.70.10">
    <property type="entry name" value="Glucose Permease (Domain IIA)"/>
    <property type="match status" value="1"/>
</dbReference>
<evidence type="ECO:0000256" key="1">
    <source>
        <dbReference type="ARBA" id="ARBA00022729"/>
    </source>
</evidence>
<organism evidence="3 4">
    <name type="scientific">Clostridium manihotivorum</name>
    <dbReference type="NCBI Taxonomy" id="2320868"/>
    <lineage>
        <taxon>Bacteria</taxon>
        <taxon>Bacillati</taxon>
        <taxon>Bacillota</taxon>
        <taxon>Clostridia</taxon>
        <taxon>Eubacteriales</taxon>
        <taxon>Clostridiaceae</taxon>
        <taxon>Clostridium</taxon>
    </lineage>
</organism>
<reference evidence="3 4" key="1">
    <citation type="submission" date="2018-01" db="EMBL/GenBank/DDBJ databases">
        <title>Genome Sequencing and Assembly of Anaerobacter polyendosporus strain CT4.</title>
        <authorList>
            <person name="Tachaapaikoon C."/>
            <person name="Sutheeworapong S."/>
            <person name="Jenjaroenpun P."/>
            <person name="Wongsurawat T."/>
            <person name="Nookeaw I."/>
            <person name="Cheawchanlertfa P."/>
            <person name="Kosugi A."/>
            <person name="Cheevadhanarak S."/>
            <person name="Ratanakhanokchai K."/>
        </authorList>
    </citation>
    <scope>NUCLEOTIDE SEQUENCE [LARGE SCALE GENOMIC DNA]</scope>
    <source>
        <strain evidence="3 4">CT4</strain>
    </source>
</reference>
<dbReference type="EMBL" id="CP025746">
    <property type="protein sequence ID" value="QAA31511.1"/>
    <property type="molecule type" value="Genomic_DNA"/>
</dbReference>
<dbReference type="Proteomes" id="UP000286268">
    <property type="component" value="Chromosome"/>
</dbReference>
<dbReference type="AlphaFoldDB" id="A0A3R5U878"/>
<evidence type="ECO:0000313" key="4">
    <source>
        <dbReference type="Proteomes" id="UP000286268"/>
    </source>
</evidence>
<dbReference type="OrthoDB" id="2083169at2"/>
<evidence type="ECO:0000313" key="3">
    <source>
        <dbReference type="EMBL" id="QAA31511.1"/>
    </source>
</evidence>
<dbReference type="PANTHER" id="PTHR21666">
    <property type="entry name" value="PEPTIDASE-RELATED"/>
    <property type="match status" value="1"/>
</dbReference>
<protein>
    <recommendedName>
        <fullName evidence="2">M23ase beta-sheet core domain-containing protein</fullName>
    </recommendedName>
</protein>
<sequence>MGNYNGEYESYYAKILQRKREQNPYAAYGVQEPHSRENGISGINNINSNFLTRRIMQELLGVLCLTAFAIVCKTVSTPETTIAYKYAKDIVNNNIDYSKFVDPKIAGYVSSLDFKDTASIRDKLEDSIETFKANITGGKTLKEKSKESFVSPVKGTINAELSSKQKDKALIIEVKENTEVMAPNGGTIKKTGEDKDNGAFVLIDHGDGIESKCSGIKEVSVKEGDKVEKGQFLGKSTTVKSLNKACIIFSLNYMGEDKDPKDYVTFD</sequence>
<dbReference type="CDD" id="cd12797">
    <property type="entry name" value="M23_peptidase"/>
    <property type="match status" value="1"/>
</dbReference>
<dbReference type="Pfam" id="PF01551">
    <property type="entry name" value="Peptidase_M23"/>
    <property type="match status" value="1"/>
</dbReference>
<name>A0A3R5U878_9CLOT</name>
<evidence type="ECO:0000259" key="2">
    <source>
        <dbReference type="Pfam" id="PF01551"/>
    </source>
</evidence>
<keyword evidence="4" id="KW-1185">Reference proteome</keyword>
<dbReference type="InterPro" id="IPR050570">
    <property type="entry name" value="Cell_wall_metabolism_enzyme"/>
</dbReference>
<dbReference type="PANTHER" id="PTHR21666:SF289">
    <property type="entry name" value="L-ALA--D-GLU ENDOPEPTIDASE"/>
    <property type="match status" value="1"/>
</dbReference>
<gene>
    <name evidence="3" type="ORF">C1I91_07595</name>
</gene>